<keyword evidence="8" id="KW-0460">Magnesium</keyword>
<accession>A0A6I6AE59</accession>
<evidence type="ECO:0000313" key="18">
    <source>
        <dbReference type="EMBL" id="QGQ24627.1"/>
    </source>
</evidence>
<gene>
    <name evidence="18" type="ORF">F1728_18875</name>
</gene>
<keyword evidence="7" id="KW-0378">Hydrolase</keyword>
<evidence type="ECO:0000256" key="1">
    <source>
        <dbReference type="ARBA" id="ARBA00001946"/>
    </source>
</evidence>
<feature type="domain" description="Nudix hydrolase" evidence="17">
    <location>
        <begin position="6"/>
        <end position="138"/>
    </location>
</feature>
<keyword evidence="3" id="KW-0515">Mutator protein</keyword>
<evidence type="ECO:0000256" key="2">
    <source>
        <dbReference type="ARBA" id="ARBA00005582"/>
    </source>
</evidence>
<dbReference type="EMBL" id="CP043930">
    <property type="protein sequence ID" value="QGQ24627.1"/>
    <property type="molecule type" value="Genomic_DNA"/>
</dbReference>
<sequence length="141" mass="15654">MSVMNERKTNRIGIAVVEHQRQFLIGVRDHSTTLAGHHEFPGGKCEPGEAPDACAARECLEETGLSVRPAEELLYVEHAYDHADVLLHFWLCHPEPAAPAHLLTEDLKGFLWIPAEELPTLNFPAANAPLIDLLINAYVRS</sequence>
<dbReference type="Proteomes" id="UP000427281">
    <property type="component" value="Chromosome"/>
</dbReference>
<dbReference type="CDD" id="cd03425">
    <property type="entry name" value="NUDIX_MutT_NudA_like"/>
    <property type="match status" value="1"/>
</dbReference>
<dbReference type="InterPro" id="IPR020476">
    <property type="entry name" value="Nudix_hydrolase"/>
</dbReference>
<dbReference type="InterPro" id="IPR015797">
    <property type="entry name" value="NUDIX_hydrolase-like_dom_sf"/>
</dbReference>
<dbReference type="Gene3D" id="3.90.79.10">
    <property type="entry name" value="Nucleoside Triphosphate Pyrophosphohydrolase"/>
    <property type="match status" value="1"/>
</dbReference>
<keyword evidence="9" id="KW-0234">DNA repair</keyword>
<evidence type="ECO:0000256" key="7">
    <source>
        <dbReference type="ARBA" id="ARBA00022801"/>
    </source>
</evidence>
<proteinExistence type="inferred from homology"/>
<dbReference type="SUPFAM" id="SSF55811">
    <property type="entry name" value="Nudix"/>
    <property type="match status" value="1"/>
</dbReference>
<dbReference type="PRINTS" id="PR00502">
    <property type="entry name" value="NUDIXFAMILY"/>
</dbReference>
<dbReference type="InterPro" id="IPR000086">
    <property type="entry name" value="NUDIX_hydrolase_dom"/>
</dbReference>
<evidence type="ECO:0000256" key="3">
    <source>
        <dbReference type="ARBA" id="ARBA00022457"/>
    </source>
</evidence>
<evidence type="ECO:0000259" key="17">
    <source>
        <dbReference type="PROSITE" id="PS51462"/>
    </source>
</evidence>
<comment type="similarity">
    <text evidence="2">Belongs to the Nudix hydrolase family.</text>
</comment>
<organism evidence="18 19">
    <name type="scientific">Gimesia benthica</name>
    <dbReference type="NCBI Taxonomy" id="2608982"/>
    <lineage>
        <taxon>Bacteria</taxon>
        <taxon>Pseudomonadati</taxon>
        <taxon>Planctomycetota</taxon>
        <taxon>Planctomycetia</taxon>
        <taxon>Planctomycetales</taxon>
        <taxon>Planctomycetaceae</taxon>
        <taxon>Gimesia</taxon>
    </lineage>
</organism>
<reference evidence="18 19" key="1">
    <citation type="submission" date="2019-09" db="EMBL/GenBank/DDBJ databases">
        <title>Gimesia benthica sp. nov., a novel bacterium isolated from deep-sea water of the Northwest Indian Ocean.</title>
        <authorList>
            <person name="Dai X."/>
        </authorList>
    </citation>
    <scope>NUCLEOTIDE SEQUENCE [LARGE SCALE GENOMIC DNA]</scope>
    <source>
        <strain evidence="18 19">E7</strain>
    </source>
</reference>
<evidence type="ECO:0000256" key="15">
    <source>
        <dbReference type="ARBA" id="ARBA00041979"/>
    </source>
</evidence>
<dbReference type="PROSITE" id="PS51462">
    <property type="entry name" value="NUDIX"/>
    <property type="match status" value="1"/>
</dbReference>
<evidence type="ECO:0000256" key="16">
    <source>
        <dbReference type="ARBA" id="ARBA00042798"/>
    </source>
</evidence>
<comment type="cofactor">
    <cofactor evidence="1">
        <name>Mg(2+)</name>
        <dbReference type="ChEBI" id="CHEBI:18420"/>
    </cofactor>
</comment>
<evidence type="ECO:0000256" key="11">
    <source>
        <dbReference type="ARBA" id="ARBA00036904"/>
    </source>
</evidence>
<evidence type="ECO:0000256" key="6">
    <source>
        <dbReference type="ARBA" id="ARBA00022763"/>
    </source>
</evidence>
<dbReference type="PANTHER" id="PTHR47707">
    <property type="entry name" value="8-OXO-DGTP DIPHOSPHATASE"/>
    <property type="match status" value="1"/>
</dbReference>
<keyword evidence="19" id="KW-1185">Reference proteome</keyword>
<dbReference type="InterPro" id="IPR047127">
    <property type="entry name" value="MutT-like"/>
</dbReference>
<evidence type="ECO:0000256" key="9">
    <source>
        <dbReference type="ARBA" id="ARBA00023204"/>
    </source>
</evidence>
<evidence type="ECO:0000313" key="19">
    <source>
        <dbReference type="Proteomes" id="UP000427281"/>
    </source>
</evidence>
<evidence type="ECO:0000256" key="12">
    <source>
        <dbReference type="ARBA" id="ARBA00038905"/>
    </source>
</evidence>
<comment type="catalytic activity">
    <reaction evidence="10">
        <text>8-oxo-dGTP + H2O = 8-oxo-dGMP + diphosphate + H(+)</text>
        <dbReference type="Rhea" id="RHEA:31575"/>
        <dbReference type="ChEBI" id="CHEBI:15377"/>
        <dbReference type="ChEBI" id="CHEBI:15378"/>
        <dbReference type="ChEBI" id="CHEBI:33019"/>
        <dbReference type="ChEBI" id="CHEBI:63224"/>
        <dbReference type="ChEBI" id="CHEBI:77896"/>
        <dbReference type="EC" id="3.6.1.55"/>
    </reaction>
</comment>
<dbReference type="GO" id="GO:0044716">
    <property type="term" value="F:8-oxo-GDP phosphatase activity"/>
    <property type="evidence" value="ECO:0007669"/>
    <property type="project" value="TreeGrafter"/>
</dbReference>
<name>A0A6I6AE59_9PLAN</name>
<protein>
    <recommendedName>
        <fullName evidence="13">8-oxo-dGTP diphosphatase</fullName>
        <ecNumber evidence="12">3.6.1.55</ecNumber>
    </recommendedName>
    <alternativeName>
        <fullName evidence="16">7,8-dihydro-8-oxoguanine-triphosphatase</fullName>
    </alternativeName>
    <alternativeName>
        <fullName evidence="15">Mutator protein MutT</fullName>
    </alternativeName>
    <alternativeName>
        <fullName evidence="14">dGTP pyrophosphohydrolase</fullName>
    </alternativeName>
</protein>
<evidence type="ECO:0000256" key="14">
    <source>
        <dbReference type="ARBA" id="ARBA00041592"/>
    </source>
</evidence>
<dbReference type="GO" id="GO:0046872">
    <property type="term" value="F:metal ion binding"/>
    <property type="evidence" value="ECO:0007669"/>
    <property type="project" value="UniProtKB-KW"/>
</dbReference>
<dbReference type="GO" id="GO:0006260">
    <property type="term" value="P:DNA replication"/>
    <property type="evidence" value="ECO:0007669"/>
    <property type="project" value="UniProtKB-KW"/>
</dbReference>
<dbReference type="GO" id="GO:0008413">
    <property type="term" value="F:8-oxo-7,8-dihydroguanosine triphosphate pyrophosphatase activity"/>
    <property type="evidence" value="ECO:0007669"/>
    <property type="project" value="TreeGrafter"/>
</dbReference>
<dbReference type="AlphaFoldDB" id="A0A6I6AE59"/>
<evidence type="ECO:0000256" key="5">
    <source>
        <dbReference type="ARBA" id="ARBA00022723"/>
    </source>
</evidence>
<keyword evidence="6" id="KW-0227">DNA damage</keyword>
<dbReference type="KEGG" id="gim:F1728_18875"/>
<comment type="catalytic activity">
    <reaction evidence="11">
        <text>8-oxo-GTP + H2O = 8-oxo-GMP + diphosphate + H(+)</text>
        <dbReference type="Rhea" id="RHEA:67616"/>
        <dbReference type="ChEBI" id="CHEBI:15377"/>
        <dbReference type="ChEBI" id="CHEBI:15378"/>
        <dbReference type="ChEBI" id="CHEBI:33019"/>
        <dbReference type="ChEBI" id="CHEBI:143553"/>
        <dbReference type="ChEBI" id="CHEBI:145694"/>
    </reaction>
</comment>
<evidence type="ECO:0000256" key="8">
    <source>
        <dbReference type="ARBA" id="ARBA00022842"/>
    </source>
</evidence>
<keyword evidence="4" id="KW-0235">DNA replication</keyword>
<dbReference type="GO" id="GO:0044715">
    <property type="term" value="F:8-oxo-dGDP phosphatase activity"/>
    <property type="evidence" value="ECO:0007669"/>
    <property type="project" value="TreeGrafter"/>
</dbReference>
<dbReference type="EC" id="3.6.1.55" evidence="12"/>
<dbReference type="Pfam" id="PF14815">
    <property type="entry name" value="NUDIX_4"/>
    <property type="match status" value="1"/>
</dbReference>
<dbReference type="PANTHER" id="PTHR47707:SF1">
    <property type="entry name" value="NUDIX HYDROLASE FAMILY PROTEIN"/>
    <property type="match status" value="1"/>
</dbReference>
<dbReference type="GO" id="GO:0035539">
    <property type="term" value="F:8-oxo-7,8-dihydrodeoxyguanosine triphosphate pyrophosphatase activity"/>
    <property type="evidence" value="ECO:0007669"/>
    <property type="project" value="UniProtKB-EC"/>
</dbReference>
<dbReference type="InterPro" id="IPR029119">
    <property type="entry name" value="MutY_C"/>
</dbReference>
<dbReference type="GO" id="GO:0006281">
    <property type="term" value="P:DNA repair"/>
    <property type="evidence" value="ECO:0007669"/>
    <property type="project" value="UniProtKB-KW"/>
</dbReference>
<evidence type="ECO:0000256" key="13">
    <source>
        <dbReference type="ARBA" id="ARBA00040794"/>
    </source>
</evidence>
<keyword evidence="5" id="KW-0479">Metal-binding</keyword>
<evidence type="ECO:0000256" key="10">
    <source>
        <dbReference type="ARBA" id="ARBA00035861"/>
    </source>
</evidence>
<evidence type="ECO:0000256" key="4">
    <source>
        <dbReference type="ARBA" id="ARBA00022705"/>
    </source>
</evidence>